<dbReference type="InterPro" id="IPR009003">
    <property type="entry name" value="Peptidase_S1_PA"/>
</dbReference>
<dbReference type="InterPro" id="IPR043504">
    <property type="entry name" value="Peptidase_S1_PA_chymotrypsin"/>
</dbReference>
<dbReference type="Gene3D" id="2.40.10.10">
    <property type="entry name" value="Trypsin-like serine proteases"/>
    <property type="match status" value="2"/>
</dbReference>
<reference evidence="3" key="1">
    <citation type="journal article" date="2019" name="Int. J. Syst. Evol. Microbiol.">
        <title>The Global Catalogue of Microorganisms (GCM) 10K type strain sequencing project: providing services to taxonomists for standard genome sequencing and annotation.</title>
        <authorList>
            <consortium name="The Broad Institute Genomics Platform"/>
            <consortium name="The Broad Institute Genome Sequencing Center for Infectious Disease"/>
            <person name="Wu L."/>
            <person name="Ma J."/>
        </authorList>
    </citation>
    <scope>NUCLEOTIDE SEQUENCE [LARGE SCALE GENOMIC DNA]</scope>
    <source>
        <strain evidence="3">JCM 17498</strain>
    </source>
</reference>
<dbReference type="Proteomes" id="UP001500523">
    <property type="component" value="Unassembled WGS sequence"/>
</dbReference>
<gene>
    <name evidence="2" type="ORF">GCM10022268_07380</name>
</gene>
<dbReference type="SUPFAM" id="SSF50494">
    <property type="entry name" value="Trypsin-like serine proteases"/>
    <property type="match status" value="1"/>
</dbReference>
<protein>
    <submittedName>
        <fullName evidence="2">Uncharacterized protein</fullName>
    </submittedName>
</protein>
<comment type="caution">
    <text evidence="2">The sequence shown here is derived from an EMBL/GenBank/DDBJ whole genome shotgun (WGS) entry which is preliminary data.</text>
</comment>
<proteinExistence type="predicted"/>
<keyword evidence="1" id="KW-0732">Signal</keyword>
<feature type="signal peptide" evidence="1">
    <location>
        <begin position="1"/>
        <end position="26"/>
    </location>
</feature>
<evidence type="ECO:0000313" key="3">
    <source>
        <dbReference type="Proteomes" id="UP001500523"/>
    </source>
</evidence>
<dbReference type="RefSeq" id="WP_344692046.1">
    <property type="nucleotide sequence ID" value="NZ_BAABBF010000002.1"/>
</dbReference>
<sequence length="429" mass="44531">MSIFRPSTAIRLAAALIFVGSTGAVAQTPPVHLQTVDEAVAQDAAAYAGRYAVPLDDAVRRLRAEAETVAATDAIAAEFGDRLAGIAIEHVPAFRIVVLLTAGDPVPGRILPAGGMTVPVDFRVATSATRAQLLAALTQHQPAIRAALRRPPGIGIDQRTGELVVMVAGVDADHDGVATLQARFAAMTGVPVRVRAVDRADFDMAGDMQDTGTDMVAVEGGARVVGTSPVDGRRYACTTGFSVTDGVRQGVVTAAHCPDTLSYIDPAGGAAVALPMVGQWGWGHQDVQVNVTAGAASPYFYADTPKRLARPVTGQRRRTSARAGDTVCHRGERTGYSCSPVELTDFAPAGDLCGGACLPTWITAAGPTCKSGDSGAPVFAGTTALGVLKGGSYRSDGSCAFYFYMSTDYLPDGWSLIRAPVIQPVPPRP</sequence>
<evidence type="ECO:0000256" key="1">
    <source>
        <dbReference type="SAM" id="SignalP"/>
    </source>
</evidence>
<name>A0ABP7D570_9SPHN</name>
<dbReference type="EMBL" id="BAABBF010000002">
    <property type="protein sequence ID" value="GAA3699776.1"/>
    <property type="molecule type" value="Genomic_DNA"/>
</dbReference>
<evidence type="ECO:0000313" key="2">
    <source>
        <dbReference type="EMBL" id="GAA3699776.1"/>
    </source>
</evidence>
<accession>A0ABP7D570</accession>
<feature type="chain" id="PRO_5047084182" evidence="1">
    <location>
        <begin position="27"/>
        <end position="429"/>
    </location>
</feature>
<keyword evidence="3" id="KW-1185">Reference proteome</keyword>
<organism evidence="2 3">
    <name type="scientific">Sphingomonas cynarae</name>
    <dbReference type="NCBI Taxonomy" id="930197"/>
    <lineage>
        <taxon>Bacteria</taxon>
        <taxon>Pseudomonadati</taxon>
        <taxon>Pseudomonadota</taxon>
        <taxon>Alphaproteobacteria</taxon>
        <taxon>Sphingomonadales</taxon>
        <taxon>Sphingomonadaceae</taxon>
        <taxon>Sphingomonas</taxon>
    </lineage>
</organism>